<dbReference type="EMBL" id="BOMY01000053">
    <property type="protein sequence ID" value="GIF25704.1"/>
    <property type="molecule type" value="Genomic_DNA"/>
</dbReference>
<evidence type="ECO:0000256" key="1">
    <source>
        <dbReference type="SAM" id="MobiDB-lite"/>
    </source>
</evidence>
<protein>
    <submittedName>
        <fullName evidence="2">Uncharacterized protein</fullName>
    </submittedName>
</protein>
<sequence>MLFEPVTGERLRTYVATAGGGTDGREDLVREVDLDDGASQRVLLKIGRKMADRIIARGYDNKPRNSLADAPGRGVPASRLPR</sequence>
<gene>
    <name evidence="2" type="ORF">Ate02nite_84340</name>
</gene>
<keyword evidence="3" id="KW-1185">Reference proteome</keyword>
<reference evidence="2" key="1">
    <citation type="submission" date="2021-01" db="EMBL/GenBank/DDBJ databases">
        <title>Whole genome shotgun sequence of Actinoplanes tereljensis NBRC 105297.</title>
        <authorList>
            <person name="Komaki H."/>
            <person name="Tamura T."/>
        </authorList>
    </citation>
    <scope>NUCLEOTIDE SEQUENCE</scope>
    <source>
        <strain evidence="2">NBRC 105297</strain>
    </source>
</reference>
<dbReference type="AlphaFoldDB" id="A0A919NUX5"/>
<comment type="caution">
    <text evidence="2">The sequence shown here is derived from an EMBL/GenBank/DDBJ whole genome shotgun (WGS) entry which is preliminary data.</text>
</comment>
<evidence type="ECO:0000313" key="3">
    <source>
        <dbReference type="Proteomes" id="UP000623608"/>
    </source>
</evidence>
<dbReference type="Proteomes" id="UP000623608">
    <property type="component" value="Unassembled WGS sequence"/>
</dbReference>
<name>A0A919NUX5_9ACTN</name>
<organism evidence="2 3">
    <name type="scientific">Paractinoplanes tereljensis</name>
    <dbReference type="NCBI Taxonomy" id="571912"/>
    <lineage>
        <taxon>Bacteria</taxon>
        <taxon>Bacillati</taxon>
        <taxon>Actinomycetota</taxon>
        <taxon>Actinomycetes</taxon>
        <taxon>Micromonosporales</taxon>
        <taxon>Micromonosporaceae</taxon>
        <taxon>Paractinoplanes</taxon>
    </lineage>
</organism>
<feature type="region of interest" description="Disordered" evidence="1">
    <location>
        <begin position="60"/>
        <end position="82"/>
    </location>
</feature>
<accession>A0A919NUX5</accession>
<proteinExistence type="predicted"/>
<evidence type="ECO:0000313" key="2">
    <source>
        <dbReference type="EMBL" id="GIF25704.1"/>
    </source>
</evidence>